<reference evidence="2 3" key="1">
    <citation type="submission" date="2018-06" db="EMBL/GenBank/DDBJ databases">
        <authorList>
            <consortium name="Pathogen Informatics"/>
            <person name="Doyle S."/>
        </authorList>
    </citation>
    <scope>NUCLEOTIDE SEQUENCE [LARGE SCALE GENOMIC DNA]</scope>
    <source>
        <strain evidence="2 3">NCTC11820</strain>
    </source>
</reference>
<gene>
    <name evidence="2" type="ORF">NCTC11820_02067</name>
</gene>
<evidence type="ECO:0000256" key="1">
    <source>
        <dbReference type="SAM" id="Phobius"/>
    </source>
</evidence>
<sequence length="84" mass="8837">MVDTGSYWSAFGQAVIFLLIELGGIGTMTMVTLFASAVAQNAPLLRIAPIAKVWFGLTPREVRHSVGQIVGGFALVAAGVCFPQ</sequence>
<dbReference type="EMBL" id="UASJ01000009">
    <property type="protein sequence ID" value="SQC01675.1"/>
    <property type="molecule type" value="Genomic_DNA"/>
</dbReference>
<dbReference type="Proteomes" id="UP000250245">
    <property type="component" value="Unassembled WGS sequence"/>
</dbReference>
<protein>
    <submittedName>
        <fullName evidence="2">Uncharacterized protein</fullName>
    </submittedName>
</protein>
<keyword evidence="1" id="KW-0472">Membrane</keyword>
<proteinExistence type="predicted"/>
<keyword evidence="1" id="KW-0812">Transmembrane</keyword>
<keyword evidence="1" id="KW-1133">Transmembrane helix</keyword>
<feature type="transmembrane region" description="Helical" evidence="1">
    <location>
        <begin position="15"/>
        <end position="39"/>
    </location>
</feature>
<organism evidence="2 3">
    <name type="scientific">Mobiluncus curtisii</name>
    <dbReference type="NCBI Taxonomy" id="2051"/>
    <lineage>
        <taxon>Bacteria</taxon>
        <taxon>Bacillati</taxon>
        <taxon>Actinomycetota</taxon>
        <taxon>Actinomycetes</taxon>
        <taxon>Actinomycetales</taxon>
        <taxon>Actinomycetaceae</taxon>
        <taxon>Mobiluncus</taxon>
    </lineage>
</organism>
<accession>A0A2X3C071</accession>
<evidence type="ECO:0000313" key="2">
    <source>
        <dbReference type="EMBL" id="SQC01675.1"/>
    </source>
</evidence>
<evidence type="ECO:0000313" key="3">
    <source>
        <dbReference type="Proteomes" id="UP000250245"/>
    </source>
</evidence>
<dbReference type="AlphaFoldDB" id="A0A2X3C071"/>
<name>A0A2X3C071_9ACTO</name>